<keyword evidence="2" id="KW-0223">Dioxygenase</keyword>
<keyword evidence="1" id="KW-1185">Reference proteome</keyword>
<protein>
    <submittedName>
        <fullName evidence="2">2-hydroxy-palmitic acid dioxygenase MPO1 isoform X1</fullName>
    </submittedName>
</protein>
<dbReference type="PaxDb" id="4097-A0A1S3XFU4"/>
<dbReference type="GO" id="GO:0046521">
    <property type="term" value="P:sphingoid catabolic process"/>
    <property type="evidence" value="ECO:0000318"/>
    <property type="project" value="GO_Central"/>
</dbReference>
<proteinExistence type="predicted"/>
<organism evidence="1 2">
    <name type="scientific">Nicotiana tabacum</name>
    <name type="common">Common tobacco</name>
    <dbReference type="NCBI Taxonomy" id="4097"/>
    <lineage>
        <taxon>Eukaryota</taxon>
        <taxon>Viridiplantae</taxon>
        <taxon>Streptophyta</taxon>
        <taxon>Embryophyta</taxon>
        <taxon>Tracheophyta</taxon>
        <taxon>Spermatophyta</taxon>
        <taxon>Magnoliopsida</taxon>
        <taxon>eudicotyledons</taxon>
        <taxon>Gunneridae</taxon>
        <taxon>Pentapetalae</taxon>
        <taxon>asterids</taxon>
        <taxon>lamiids</taxon>
        <taxon>Solanales</taxon>
        <taxon>Solanaceae</taxon>
        <taxon>Nicotianoideae</taxon>
        <taxon>Nicotianeae</taxon>
        <taxon>Nicotiana</taxon>
    </lineage>
</organism>
<dbReference type="PANTHER" id="PTHR28026:SF9">
    <property type="entry name" value="2-HYDROXY-PALMITIC ACID DIOXYGENASE MPO1"/>
    <property type="match status" value="1"/>
</dbReference>
<name>A0A1S3XFU4_TOBAC</name>
<evidence type="ECO:0000313" key="1">
    <source>
        <dbReference type="Proteomes" id="UP000790787"/>
    </source>
</evidence>
<dbReference type="PANTHER" id="PTHR28026">
    <property type="entry name" value="DUF962 DOMAIN PROTEIN (AFU_ORTHOLOGUE AFUA_8G05310)"/>
    <property type="match status" value="1"/>
</dbReference>
<dbReference type="GO" id="GO:0005783">
    <property type="term" value="C:endoplasmic reticulum"/>
    <property type="evidence" value="ECO:0000318"/>
    <property type="project" value="GO_Central"/>
</dbReference>
<dbReference type="RefSeq" id="XP_016438742.1">
    <property type="nucleotide sequence ID" value="XM_016583256.1"/>
</dbReference>
<dbReference type="OrthoDB" id="2124888at2759"/>
<dbReference type="OMA" id="WKAKNQK"/>
<dbReference type="RefSeq" id="XP_016438742.2">
    <property type="nucleotide sequence ID" value="XM_016583256.2"/>
</dbReference>
<evidence type="ECO:0000313" key="2">
    <source>
        <dbReference type="RefSeq" id="XP_016438742.2"/>
    </source>
</evidence>
<dbReference type="AlphaFoldDB" id="A0A1S3XFU4"/>
<dbReference type="GeneID" id="107764649"/>
<dbReference type="Pfam" id="PF06127">
    <property type="entry name" value="Mpo1-like"/>
    <property type="match status" value="1"/>
</dbReference>
<gene>
    <name evidence="2" type="primary">LOC107764649</name>
</gene>
<dbReference type="InterPro" id="IPR009305">
    <property type="entry name" value="Mpo1-like"/>
</dbReference>
<reference evidence="2" key="2">
    <citation type="submission" date="2025-08" db="UniProtKB">
        <authorList>
            <consortium name="RefSeq"/>
        </authorList>
    </citation>
    <scope>IDENTIFICATION</scope>
    <source>
        <tissue evidence="2">Leaf</tissue>
    </source>
</reference>
<dbReference type="KEGG" id="nta:107764649"/>
<reference evidence="1" key="1">
    <citation type="journal article" date="2014" name="Nat. Commun.">
        <title>The tobacco genome sequence and its comparison with those of tomato and potato.</title>
        <authorList>
            <person name="Sierro N."/>
            <person name="Battey J.N."/>
            <person name="Ouadi S."/>
            <person name="Bakaher N."/>
            <person name="Bovet L."/>
            <person name="Willig A."/>
            <person name="Goepfert S."/>
            <person name="Peitsch M.C."/>
            <person name="Ivanov N.V."/>
        </authorList>
    </citation>
    <scope>NUCLEOTIDE SEQUENCE [LARGE SCALE GENOMIC DNA]</scope>
</reference>
<dbReference type="Proteomes" id="UP000790787">
    <property type="component" value="Chromosome 20"/>
</dbReference>
<keyword evidence="2" id="KW-0560">Oxidoreductase</keyword>
<accession>A0A1S3XFU4</accession>
<dbReference type="GO" id="GO:0016020">
    <property type="term" value="C:membrane"/>
    <property type="evidence" value="ECO:0007669"/>
    <property type="project" value="GOC"/>
</dbReference>
<sequence length="197" mass="22629">MRLFDVEKQFAFYGAYHSNPVNFLIHMVFVGPIFFTALILFYFTPPLLNSTPIQLYEDSCFLGLNLGFLFTLIYALFYVYLDKKAGSLAALLCLLYWVSSSFVAHYLGFSLAWKVVLVAQLFCWTGLVIGHGVFEKRAPALLDNFAEAFLMEPFFVLLEALWTFTGYEPYPGFHAKVKATIDAEIKQWQEKKHKKIS</sequence>